<name>A0A0A8ZEK2_ARUDO</name>
<protein>
    <submittedName>
        <fullName evidence="2">Uncharacterized protein</fullName>
    </submittedName>
</protein>
<feature type="compositionally biased region" description="Polar residues" evidence="1">
    <location>
        <begin position="1"/>
        <end position="11"/>
    </location>
</feature>
<dbReference type="EMBL" id="GBRH01260659">
    <property type="protein sequence ID" value="JAD37236.1"/>
    <property type="molecule type" value="Transcribed_RNA"/>
</dbReference>
<sequence length="39" mass="4158">MKHQATVTTPLQAPRLRPATRACSSRSKWTASQSAGSST</sequence>
<evidence type="ECO:0000313" key="2">
    <source>
        <dbReference type="EMBL" id="JAD37236.1"/>
    </source>
</evidence>
<reference evidence="2" key="2">
    <citation type="journal article" date="2015" name="Data Brief">
        <title>Shoot transcriptome of the giant reed, Arundo donax.</title>
        <authorList>
            <person name="Barrero R.A."/>
            <person name="Guerrero F.D."/>
            <person name="Moolhuijzen P."/>
            <person name="Goolsby J.A."/>
            <person name="Tidwell J."/>
            <person name="Bellgard S.E."/>
            <person name="Bellgard M.I."/>
        </authorList>
    </citation>
    <scope>NUCLEOTIDE SEQUENCE</scope>
    <source>
        <tissue evidence="2">Shoot tissue taken approximately 20 cm above the soil surface</tissue>
    </source>
</reference>
<accession>A0A0A8ZEK2</accession>
<dbReference type="AlphaFoldDB" id="A0A0A8ZEK2"/>
<proteinExistence type="predicted"/>
<reference evidence="2" key="1">
    <citation type="submission" date="2014-09" db="EMBL/GenBank/DDBJ databases">
        <authorList>
            <person name="Magalhaes I.L.F."/>
            <person name="Oliveira U."/>
            <person name="Santos F.R."/>
            <person name="Vidigal T.H.D.A."/>
            <person name="Brescovit A.D."/>
            <person name="Santos A.J."/>
        </authorList>
    </citation>
    <scope>NUCLEOTIDE SEQUENCE</scope>
    <source>
        <tissue evidence="2">Shoot tissue taken approximately 20 cm above the soil surface</tissue>
    </source>
</reference>
<feature type="compositionally biased region" description="Polar residues" evidence="1">
    <location>
        <begin position="22"/>
        <end position="39"/>
    </location>
</feature>
<feature type="region of interest" description="Disordered" evidence="1">
    <location>
        <begin position="1"/>
        <end position="39"/>
    </location>
</feature>
<organism evidence="2">
    <name type="scientific">Arundo donax</name>
    <name type="common">Giant reed</name>
    <name type="synonym">Donax arundinaceus</name>
    <dbReference type="NCBI Taxonomy" id="35708"/>
    <lineage>
        <taxon>Eukaryota</taxon>
        <taxon>Viridiplantae</taxon>
        <taxon>Streptophyta</taxon>
        <taxon>Embryophyta</taxon>
        <taxon>Tracheophyta</taxon>
        <taxon>Spermatophyta</taxon>
        <taxon>Magnoliopsida</taxon>
        <taxon>Liliopsida</taxon>
        <taxon>Poales</taxon>
        <taxon>Poaceae</taxon>
        <taxon>PACMAD clade</taxon>
        <taxon>Arundinoideae</taxon>
        <taxon>Arundineae</taxon>
        <taxon>Arundo</taxon>
    </lineage>
</organism>
<evidence type="ECO:0000256" key="1">
    <source>
        <dbReference type="SAM" id="MobiDB-lite"/>
    </source>
</evidence>